<dbReference type="InterPro" id="IPR000674">
    <property type="entry name" value="Ald_Oxase/Xan_DH_a/b"/>
</dbReference>
<dbReference type="AlphaFoldDB" id="A0A1V9ENY1"/>
<dbReference type="EMBL" id="LWBP01000239">
    <property type="protein sequence ID" value="OQP47840.1"/>
    <property type="molecule type" value="Genomic_DNA"/>
</dbReference>
<dbReference type="InterPro" id="IPR012368">
    <property type="entry name" value="OxRdtase_Mopterin-bd_su_IorB"/>
</dbReference>
<keyword evidence="3" id="KW-1185">Reference proteome</keyword>
<gene>
    <name evidence="2" type="ORF">A4R26_31750</name>
</gene>
<dbReference type="GO" id="GO:0016491">
    <property type="term" value="F:oxidoreductase activity"/>
    <property type="evidence" value="ECO:0007669"/>
    <property type="project" value="InterPro"/>
</dbReference>
<dbReference type="Pfam" id="PF02738">
    <property type="entry name" value="MoCoBD_1"/>
    <property type="match status" value="1"/>
</dbReference>
<dbReference type="STRING" id="550983.A4R26_31750"/>
<dbReference type="RefSeq" id="WP_081170429.1">
    <property type="nucleotide sequence ID" value="NZ_LWBP01000239.1"/>
</dbReference>
<dbReference type="Gene3D" id="3.90.1170.50">
    <property type="entry name" value="Aldehyde oxidase/xanthine dehydrogenase, a/b hammerhead"/>
    <property type="match status" value="1"/>
</dbReference>
<dbReference type="PIRSF" id="PIRSF036389">
    <property type="entry name" value="IOR_B"/>
    <property type="match status" value="1"/>
</dbReference>
<sequence>MKQSTTTTNISRRNFLKITSLAGGGVLFGFELLANVAPEAAADAAPLFSPNAYLSIDPNGIITLMAPNPEIGQGVKTALPMLLAEELDVDWNKVVITQAAFDKEKYGNQSAGGSGAIRGRYEPIRKAGAVARQMLIAAAAQTWSVPEAECATENGFVLHKTSGKKLGYGELATKSASMPVPQNIKLKDPKDFKIIGKRIKNIDNHGILTGKPLFGIDTRREGMLYCMVSRPPAFGKKLKSFDDTEARKVPGVKNVVRTENVVAVLATNTWAAKKGRDALKVEWEEVSKPESTTDHLAAFKDLILQKSEKPDRNDGDAEKALGGAKKVLESVYEVPVLSHAPMEPINFFADVRDGKAELYGPTQVPGRAISDVAKALGIAEANITLGLPRQGGGFGRKLRSDNVVEAALISSAAKAPVQMLWTREDDMQGDFYRPSSMFRYRAAINNNNELDGWYLTAVALNGRAAAVDNFPAGALPNYRVDGHSLPTNIQTGPWRAPTHNAVGFAEQSFLDEIAHALKKDPIAFRLELLEKAKSNPTGKVNYDVEKFKGVINLVKQMSNWDKNTPGRFKGFAAYYSFSTYVAEVAEISIVNGKPKVHKVYAAVNCGQVVNLSGAENQVQGAIVDGLGHAWFTELTFDKGAVQQKNFNTYKMMRMQDAPLDVEVQFVTTNDAPTGLGEPALPPIAGVVCNAIFAATGKRIRKLPFGNELKA</sequence>
<dbReference type="SUPFAM" id="SSF56003">
    <property type="entry name" value="Molybdenum cofactor-binding domain"/>
    <property type="match status" value="2"/>
</dbReference>
<proteinExistence type="predicted"/>
<feature type="domain" description="Aldehyde oxidase/xanthine dehydrogenase a/b hammerhead" evidence="1">
    <location>
        <begin position="209"/>
        <end position="287"/>
    </location>
</feature>
<protein>
    <submittedName>
        <fullName evidence="2">Isoquinoline 1-oxidoreductase</fullName>
    </submittedName>
</protein>
<dbReference type="Gene3D" id="3.30.365.10">
    <property type="entry name" value="Aldehyde oxidase/xanthine dehydrogenase, molybdopterin binding domain"/>
    <property type="match status" value="4"/>
</dbReference>
<dbReference type="InterPro" id="IPR052516">
    <property type="entry name" value="N-heterocyclic_Hydroxylase"/>
</dbReference>
<comment type="caution">
    <text evidence="2">The sequence shown here is derived from an EMBL/GenBank/DDBJ whole genome shotgun (WGS) entry which is preliminary data.</text>
</comment>
<organism evidence="2 3">
    <name type="scientific">Niastella populi</name>
    <dbReference type="NCBI Taxonomy" id="550983"/>
    <lineage>
        <taxon>Bacteria</taxon>
        <taxon>Pseudomonadati</taxon>
        <taxon>Bacteroidota</taxon>
        <taxon>Chitinophagia</taxon>
        <taxon>Chitinophagales</taxon>
        <taxon>Chitinophagaceae</taxon>
        <taxon>Niastella</taxon>
    </lineage>
</organism>
<dbReference type="InterPro" id="IPR006311">
    <property type="entry name" value="TAT_signal"/>
</dbReference>
<evidence type="ECO:0000313" key="3">
    <source>
        <dbReference type="Proteomes" id="UP000192276"/>
    </source>
</evidence>
<dbReference type="SMART" id="SM01008">
    <property type="entry name" value="Ald_Xan_dh_C"/>
    <property type="match status" value="1"/>
</dbReference>
<dbReference type="Pfam" id="PF20256">
    <property type="entry name" value="MoCoBD_2"/>
    <property type="match status" value="2"/>
</dbReference>
<evidence type="ECO:0000313" key="2">
    <source>
        <dbReference type="EMBL" id="OQP47840.1"/>
    </source>
</evidence>
<dbReference type="PROSITE" id="PS51318">
    <property type="entry name" value="TAT"/>
    <property type="match status" value="1"/>
</dbReference>
<dbReference type="PANTHER" id="PTHR47495">
    <property type="entry name" value="ALDEHYDE DEHYDROGENASE"/>
    <property type="match status" value="1"/>
</dbReference>
<dbReference type="InterPro" id="IPR008274">
    <property type="entry name" value="AldOxase/xan_DH_MoCoBD1"/>
</dbReference>
<dbReference type="InterPro" id="IPR037165">
    <property type="entry name" value="AldOxase/xan_DH_Mopterin-bd_sf"/>
</dbReference>
<reference evidence="3" key="1">
    <citation type="submission" date="2016-04" db="EMBL/GenBank/DDBJ databases">
        <authorList>
            <person name="Chen L."/>
            <person name="Zhuang W."/>
            <person name="Wang G."/>
        </authorList>
    </citation>
    <scope>NUCLEOTIDE SEQUENCE [LARGE SCALE GENOMIC DNA]</scope>
    <source>
        <strain evidence="3">208</strain>
    </source>
</reference>
<dbReference type="Proteomes" id="UP000192276">
    <property type="component" value="Unassembled WGS sequence"/>
</dbReference>
<evidence type="ECO:0000259" key="1">
    <source>
        <dbReference type="SMART" id="SM01008"/>
    </source>
</evidence>
<dbReference type="OrthoDB" id="9767994at2"/>
<dbReference type="InterPro" id="IPR046867">
    <property type="entry name" value="AldOxase/xan_DH_MoCoBD2"/>
</dbReference>
<accession>A0A1V9ENY1</accession>
<dbReference type="PANTHER" id="PTHR47495:SF2">
    <property type="entry name" value="ALDEHYDE DEHYDROGENASE"/>
    <property type="match status" value="1"/>
</dbReference>
<name>A0A1V9ENY1_9BACT</name>